<name>A0A4Z2J5A7_9TELE</name>
<reference evidence="2 3" key="1">
    <citation type="submission" date="2019-03" db="EMBL/GenBank/DDBJ databases">
        <title>First draft genome of Liparis tanakae, snailfish: a comprehensive survey of snailfish specific genes.</title>
        <authorList>
            <person name="Kim W."/>
            <person name="Song I."/>
            <person name="Jeong J.-H."/>
            <person name="Kim D."/>
            <person name="Kim S."/>
            <person name="Ryu S."/>
            <person name="Song J.Y."/>
            <person name="Lee S.K."/>
        </authorList>
    </citation>
    <scope>NUCLEOTIDE SEQUENCE [LARGE SCALE GENOMIC DNA]</scope>
    <source>
        <tissue evidence="2">Muscle</tissue>
    </source>
</reference>
<dbReference type="Proteomes" id="UP000314294">
    <property type="component" value="Unassembled WGS sequence"/>
</dbReference>
<feature type="compositionally biased region" description="Basic residues" evidence="1">
    <location>
        <begin position="51"/>
        <end position="64"/>
    </location>
</feature>
<gene>
    <name evidence="2" type="ORF">EYF80_004411</name>
</gene>
<evidence type="ECO:0000313" key="2">
    <source>
        <dbReference type="EMBL" id="TNN85389.1"/>
    </source>
</evidence>
<sequence length="64" mass="7117">MDKQPKQLGPKPRGTISDEEGAVLVPAGQQHLLRILPLCGVGKIPSENQRRCNRKQSRSKRMAL</sequence>
<evidence type="ECO:0000313" key="3">
    <source>
        <dbReference type="Proteomes" id="UP000314294"/>
    </source>
</evidence>
<dbReference type="EMBL" id="SRLO01000021">
    <property type="protein sequence ID" value="TNN85389.1"/>
    <property type="molecule type" value="Genomic_DNA"/>
</dbReference>
<accession>A0A4Z2J5A7</accession>
<comment type="caution">
    <text evidence="2">The sequence shown here is derived from an EMBL/GenBank/DDBJ whole genome shotgun (WGS) entry which is preliminary data.</text>
</comment>
<feature type="region of interest" description="Disordered" evidence="1">
    <location>
        <begin position="1"/>
        <end position="20"/>
    </location>
</feature>
<protein>
    <submittedName>
        <fullName evidence="2">Uncharacterized protein</fullName>
    </submittedName>
</protein>
<evidence type="ECO:0000256" key="1">
    <source>
        <dbReference type="SAM" id="MobiDB-lite"/>
    </source>
</evidence>
<keyword evidence="3" id="KW-1185">Reference proteome</keyword>
<proteinExistence type="predicted"/>
<feature type="region of interest" description="Disordered" evidence="1">
    <location>
        <begin position="44"/>
        <end position="64"/>
    </location>
</feature>
<organism evidence="2 3">
    <name type="scientific">Liparis tanakae</name>
    <name type="common">Tanaka's snailfish</name>
    <dbReference type="NCBI Taxonomy" id="230148"/>
    <lineage>
        <taxon>Eukaryota</taxon>
        <taxon>Metazoa</taxon>
        <taxon>Chordata</taxon>
        <taxon>Craniata</taxon>
        <taxon>Vertebrata</taxon>
        <taxon>Euteleostomi</taxon>
        <taxon>Actinopterygii</taxon>
        <taxon>Neopterygii</taxon>
        <taxon>Teleostei</taxon>
        <taxon>Neoteleostei</taxon>
        <taxon>Acanthomorphata</taxon>
        <taxon>Eupercaria</taxon>
        <taxon>Perciformes</taxon>
        <taxon>Cottioidei</taxon>
        <taxon>Cottales</taxon>
        <taxon>Liparidae</taxon>
        <taxon>Liparis</taxon>
    </lineage>
</organism>
<dbReference type="AlphaFoldDB" id="A0A4Z2J5A7"/>